<evidence type="ECO:0000313" key="3">
    <source>
        <dbReference type="WBParaSite" id="HPBE_0000311301-mRNA-1"/>
    </source>
</evidence>
<dbReference type="WBParaSite" id="HPBE_0000311301-mRNA-1">
    <property type="protein sequence ID" value="HPBE_0000311301-mRNA-1"/>
    <property type="gene ID" value="HPBE_0000311301"/>
</dbReference>
<protein>
    <submittedName>
        <fullName evidence="3">DUF148 domain-containing protein</fullName>
    </submittedName>
</protein>
<gene>
    <name evidence="1" type="ORF">HPBE_LOCUS3114</name>
</gene>
<accession>A0A183FAC1</accession>
<name>A0A183FAC1_HELPZ</name>
<dbReference type="Pfam" id="PF03564">
    <property type="entry name" value="DUF1759"/>
    <property type="match status" value="1"/>
</dbReference>
<reference evidence="3" key="2">
    <citation type="submission" date="2019-09" db="UniProtKB">
        <authorList>
            <consortium name="WormBaseParasite"/>
        </authorList>
    </citation>
    <scope>IDENTIFICATION</scope>
</reference>
<dbReference type="EMBL" id="UZAH01006430">
    <property type="protein sequence ID" value="VDO31077.1"/>
    <property type="molecule type" value="Genomic_DNA"/>
</dbReference>
<dbReference type="Proteomes" id="UP000050761">
    <property type="component" value="Unassembled WGS sequence"/>
</dbReference>
<organism evidence="2 3">
    <name type="scientific">Heligmosomoides polygyrus</name>
    <name type="common">Parasitic roundworm</name>
    <dbReference type="NCBI Taxonomy" id="6339"/>
    <lineage>
        <taxon>Eukaryota</taxon>
        <taxon>Metazoa</taxon>
        <taxon>Ecdysozoa</taxon>
        <taxon>Nematoda</taxon>
        <taxon>Chromadorea</taxon>
        <taxon>Rhabditida</taxon>
        <taxon>Rhabditina</taxon>
        <taxon>Rhabditomorpha</taxon>
        <taxon>Strongyloidea</taxon>
        <taxon>Heligmosomidae</taxon>
        <taxon>Heligmosomoides</taxon>
    </lineage>
</organism>
<dbReference type="OrthoDB" id="6783326at2759"/>
<accession>A0A3P7V8M6</accession>
<dbReference type="InterPro" id="IPR005312">
    <property type="entry name" value="DUF1759"/>
</dbReference>
<dbReference type="PANTHER" id="PTHR22954">
    <property type="entry name" value="RETROVIRAL PROTEASE-RELATED"/>
    <property type="match status" value="1"/>
</dbReference>
<reference evidence="1 2" key="1">
    <citation type="submission" date="2018-11" db="EMBL/GenBank/DDBJ databases">
        <authorList>
            <consortium name="Pathogen Informatics"/>
        </authorList>
    </citation>
    <scope>NUCLEOTIDE SEQUENCE [LARGE SCALE GENOMIC DNA]</scope>
</reference>
<keyword evidence="2" id="KW-1185">Reference proteome</keyword>
<proteinExistence type="predicted"/>
<sequence>MPTVGSVKAQITRAANALRTLVDATEESLSIPPSNISTGMDLTEIHKQKTTAATTMYRVQQLLIRLEERWGRAEEYASEQTASDGDPGNLDEFRAHWETNGCDQIVEKAEELIARLQAALVVTDPPIPSSNRLFHVNTTMDMAGKEPNIPISGMNETSAPPSQGLQHLTANDQQRSTVTIATFQQEKEVQGPNTEVLAHHAFMPIIDGEPTTQIDYGPNQFIKLPPFELPDFSGDIRAFPEFWELFATAVHNNTSVPIITKFLYLKGKLKGEAAKLIAPLNFSERNYEEAVKILNYTYARPELLRARLYDQIEAPYGYNHRKQENSQLHQA</sequence>
<evidence type="ECO:0000313" key="1">
    <source>
        <dbReference type="EMBL" id="VDO31077.1"/>
    </source>
</evidence>
<evidence type="ECO:0000313" key="2">
    <source>
        <dbReference type="Proteomes" id="UP000050761"/>
    </source>
</evidence>
<dbReference type="PANTHER" id="PTHR22954:SF3">
    <property type="entry name" value="PROTEIN CBG08539"/>
    <property type="match status" value="1"/>
</dbReference>
<dbReference type="AlphaFoldDB" id="A0A183FAC1"/>